<reference evidence="3 4" key="1">
    <citation type="submission" date="2018-10" db="EMBL/GenBank/DDBJ databases">
        <authorList>
            <person name="Grouzdev D.S."/>
            <person name="Krutkina M.S."/>
            <person name="Tourova T.P."/>
            <person name="Nazina T.N."/>
        </authorList>
    </citation>
    <scope>NUCLEOTIDE SEQUENCE [LARGE SCALE GENOMIC DNA]</scope>
    <source>
        <strain evidence="3 4">435</strain>
    </source>
</reference>
<comment type="similarity">
    <text evidence="1">Belongs to the GSP E family.</text>
</comment>
<protein>
    <submittedName>
        <fullName evidence="3">Type IV pilus twitching motility protein PilT</fullName>
    </submittedName>
</protein>
<dbReference type="GO" id="GO:0016887">
    <property type="term" value="F:ATP hydrolysis activity"/>
    <property type="evidence" value="ECO:0007669"/>
    <property type="project" value="InterPro"/>
</dbReference>
<evidence type="ECO:0000313" key="4">
    <source>
        <dbReference type="Proteomes" id="UP000271256"/>
    </source>
</evidence>
<dbReference type="InterPro" id="IPR001482">
    <property type="entry name" value="T2SS/T4SS_dom"/>
</dbReference>
<dbReference type="PROSITE" id="PS00662">
    <property type="entry name" value="T2SP_E"/>
    <property type="match status" value="1"/>
</dbReference>
<dbReference type="PANTHER" id="PTHR30486">
    <property type="entry name" value="TWITCHING MOTILITY PROTEIN PILT"/>
    <property type="match status" value="1"/>
</dbReference>
<evidence type="ECO:0000259" key="2">
    <source>
        <dbReference type="PROSITE" id="PS00662"/>
    </source>
</evidence>
<dbReference type="InterPro" id="IPR050921">
    <property type="entry name" value="T4SS_GSP_E_ATPase"/>
</dbReference>
<dbReference type="CDD" id="cd01131">
    <property type="entry name" value="PilT"/>
    <property type="match status" value="1"/>
</dbReference>
<evidence type="ECO:0000313" key="3">
    <source>
        <dbReference type="EMBL" id="RKO66729.1"/>
    </source>
</evidence>
<dbReference type="NCBIfam" id="TIGR01420">
    <property type="entry name" value="pilT_fam"/>
    <property type="match status" value="1"/>
</dbReference>
<dbReference type="Proteomes" id="UP000271256">
    <property type="component" value="Unassembled WGS sequence"/>
</dbReference>
<dbReference type="SUPFAM" id="SSF52540">
    <property type="entry name" value="P-loop containing nucleoside triphosphate hydrolases"/>
    <property type="match status" value="1"/>
</dbReference>
<dbReference type="PANTHER" id="PTHR30486:SF16">
    <property type="entry name" value="TWITCHING MOTILITY PROTEIN PILT"/>
    <property type="match status" value="1"/>
</dbReference>
<keyword evidence="4" id="KW-1185">Reference proteome</keyword>
<organism evidence="3 4">
    <name type="scientific">Desulfofundulus salinus</name>
    <dbReference type="NCBI Taxonomy" id="2419843"/>
    <lineage>
        <taxon>Bacteria</taxon>
        <taxon>Bacillati</taxon>
        <taxon>Bacillota</taxon>
        <taxon>Clostridia</taxon>
        <taxon>Eubacteriales</taxon>
        <taxon>Peptococcaceae</taxon>
        <taxon>Desulfofundulus</taxon>
    </lineage>
</organism>
<dbReference type="Gene3D" id="3.40.50.300">
    <property type="entry name" value="P-loop containing nucleotide triphosphate hydrolases"/>
    <property type="match status" value="1"/>
</dbReference>
<dbReference type="Pfam" id="PF00437">
    <property type="entry name" value="T2SSE"/>
    <property type="match status" value="1"/>
</dbReference>
<dbReference type="InterPro" id="IPR003593">
    <property type="entry name" value="AAA+_ATPase"/>
</dbReference>
<feature type="domain" description="Bacterial type II secretion system protein E" evidence="2">
    <location>
        <begin position="205"/>
        <end position="219"/>
    </location>
</feature>
<dbReference type="RefSeq" id="WP_121451153.1">
    <property type="nucleotide sequence ID" value="NZ_RBWE01000001.1"/>
</dbReference>
<gene>
    <name evidence="3" type="ORF">D7024_07090</name>
</gene>
<dbReference type="InterPro" id="IPR027417">
    <property type="entry name" value="P-loop_NTPase"/>
</dbReference>
<accession>A0A494WTL9</accession>
<dbReference type="SMART" id="SM00382">
    <property type="entry name" value="AAA"/>
    <property type="match status" value="1"/>
</dbReference>
<dbReference type="OrthoDB" id="9808272at2"/>
<dbReference type="Gene3D" id="3.30.450.90">
    <property type="match status" value="1"/>
</dbReference>
<sequence length="361" mass="39410">MHADELLKLAFELKASDIHLTAGRPPVFRVHGKLFAADELGARAVPGVEDLPVLTAGDTEALARQLIPGDRFQQFMQVGESDLSYAIPGVGRFRVNAFKQRGTVALAIRLIPERIPTFDELGLPEVVAHLARRPRGLVLVTGPTGSGKSTTLAAMIDLINSESRLHIITLEDPIEYVHRHKKSLVNQREIGRDSLSFAAALRAALREDPDVILVGEMRDLETIATAITAAETGHLVLATLHTTSAAQTIDRIIDVFPPHQQQQVRLQLAGALEGVIAQQLLPRRDRPGRVAALEILVATPAIRNLIREGKTHQIISHLQTGARYGMQTLDMALRNLVRTGVIGREEALARAADAENLLKMI</sequence>
<comment type="caution">
    <text evidence="3">The sequence shown here is derived from an EMBL/GenBank/DDBJ whole genome shotgun (WGS) entry which is preliminary data.</text>
</comment>
<dbReference type="InterPro" id="IPR006321">
    <property type="entry name" value="PilT/PilU"/>
</dbReference>
<proteinExistence type="inferred from homology"/>
<dbReference type="GO" id="GO:0005524">
    <property type="term" value="F:ATP binding"/>
    <property type="evidence" value="ECO:0007669"/>
    <property type="project" value="InterPro"/>
</dbReference>
<name>A0A494WTL9_9FIRM</name>
<dbReference type="AlphaFoldDB" id="A0A494WTL9"/>
<dbReference type="EMBL" id="RBWE01000001">
    <property type="protein sequence ID" value="RKO66729.1"/>
    <property type="molecule type" value="Genomic_DNA"/>
</dbReference>
<evidence type="ECO:0000256" key="1">
    <source>
        <dbReference type="ARBA" id="ARBA00006611"/>
    </source>
</evidence>